<feature type="non-terminal residue" evidence="3">
    <location>
        <position position="1"/>
    </location>
</feature>
<dbReference type="GO" id="GO:0006914">
    <property type="term" value="P:autophagy"/>
    <property type="evidence" value="ECO:0007669"/>
    <property type="project" value="InterPro"/>
</dbReference>
<dbReference type="PANTHER" id="PTHR13268:SF0">
    <property type="entry name" value="BCAS3 MICROTUBULE ASSOCIATED CELL MIGRATION FACTOR"/>
    <property type="match status" value="1"/>
</dbReference>
<feature type="compositionally biased region" description="Basic residues" evidence="1">
    <location>
        <begin position="234"/>
        <end position="245"/>
    </location>
</feature>
<feature type="region of interest" description="Disordered" evidence="1">
    <location>
        <begin position="216"/>
        <end position="245"/>
    </location>
</feature>
<dbReference type="InterPro" id="IPR045142">
    <property type="entry name" value="BCAS3-like"/>
</dbReference>
<accession>A3EXP5</accession>
<dbReference type="EMBL" id="EF091963">
    <property type="protein sequence ID" value="ABN11955.1"/>
    <property type="molecule type" value="mRNA"/>
</dbReference>
<dbReference type="GO" id="GO:0042594">
    <property type="term" value="P:response to starvation"/>
    <property type="evidence" value="ECO:0007669"/>
    <property type="project" value="TreeGrafter"/>
</dbReference>
<organism evidence="3">
    <name type="scientific">Maconellicoccus hirsutus</name>
    <name type="common">Pink hibiscus mealybug</name>
    <dbReference type="NCBI Taxonomy" id="177089"/>
    <lineage>
        <taxon>Eukaryota</taxon>
        <taxon>Metazoa</taxon>
        <taxon>Ecdysozoa</taxon>
        <taxon>Arthropoda</taxon>
        <taxon>Hexapoda</taxon>
        <taxon>Insecta</taxon>
        <taxon>Pterygota</taxon>
        <taxon>Neoptera</taxon>
        <taxon>Paraneoptera</taxon>
        <taxon>Hemiptera</taxon>
        <taxon>Sternorrhyncha</taxon>
        <taxon>Coccoidea</taxon>
        <taxon>Pseudococcidae</taxon>
        <taxon>Maconellicoccus</taxon>
    </lineage>
</organism>
<dbReference type="PANTHER" id="PTHR13268">
    <property type="entry name" value="BREAST CARCINOMA AMPLIFIED SEQUENCE 3"/>
    <property type="match status" value="1"/>
</dbReference>
<reference evidence="3" key="1">
    <citation type="submission" date="2006-10" db="EMBL/GenBank/DDBJ databases">
        <title>Expressed genes of the pink hibiscus mealybug, Maconellicoccus hirsutus.</title>
        <authorList>
            <person name="Hunter W.B."/>
            <person name="Hunnicutt L.E."/>
        </authorList>
    </citation>
    <scope>NUCLEOTIDE SEQUENCE</scope>
</reference>
<protein>
    <recommendedName>
        <fullName evidence="2">BCAS3 domain-containing protein</fullName>
    </recommendedName>
</protein>
<evidence type="ECO:0000256" key="1">
    <source>
        <dbReference type="SAM" id="MobiDB-lite"/>
    </source>
</evidence>
<dbReference type="AlphaFoldDB" id="A3EXP5"/>
<dbReference type="GO" id="GO:0005737">
    <property type="term" value="C:cytoplasm"/>
    <property type="evidence" value="ECO:0007669"/>
    <property type="project" value="TreeGrafter"/>
</dbReference>
<evidence type="ECO:0000259" key="2">
    <source>
        <dbReference type="Pfam" id="PF12490"/>
    </source>
</evidence>
<sequence length="245" mass="27191">MSSQGILTQYDLEPLPASGIPKDKLCDESAIELKVEAKVEWYLLQTPPLSSSSQNIQPPLSCGNPLLSTYATMKQELSSYTSDEKSFAIDDDDKWLSQVEIVTHIGPHRRIWMGPQFTFKPILKNGSGDLETSETNVAYTAKSNPVNMPANYSKNQAMPLVPLYIESGSSSSLEQSPRLLETYGGDSDSSLGTEELKIQEDIADAMLESPINAIIKSELSDSETVEETQEKQSSRKNRRAKKKRR</sequence>
<name>A3EXP5_MACHI</name>
<dbReference type="InterPro" id="IPR022175">
    <property type="entry name" value="BCAS3_dom"/>
</dbReference>
<proteinExistence type="evidence at transcript level"/>
<feature type="domain" description="BCAS3" evidence="2">
    <location>
        <begin position="27"/>
        <end position="131"/>
    </location>
</feature>
<dbReference type="Pfam" id="PF12490">
    <property type="entry name" value="BCAS3"/>
    <property type="match status" value="1"/>
</dbReference>
<evidence type="ECO:0000313" key="3">
    <source>
        <dbReference type="EMBL" id="ABN11955.1"/>
    </source>
</evidence>